<proteinExistence type="predicted"/>
<dbReference type="InterPro" id="IPR013783">
    <property type="entry name" value="Ig-like_fold"/>
</dbReference>
<accession>A0A565BQY6</accession>
<dbReference type="GO" id="GO:0046556">
    <property type="term" value="F:alpha-L-arabinofuranosidase activity"/>
    <property type="evidence" value="ECO:0007669"/>
    <property type="project" value="TreeGrafter"/>
</dbReference>
<dbReference type="PANTHER" id="PTHR42721:SF11">
    <property type="entry name" value="BETA-D-XYLOSIDASE 5-RELATED"/>
    <property type="match status" value="1"/>
</dbReference>
<keyword evidence="3" id="KW-1185">Reference proteome</keyword>
<dbReference type="OrthoDB" id="1720321at2759"/>
<dbReference type="GO" id="GO:0009044">
    <property type="term" value="F:xylan 1,4-beta-xylosidase activity"/>
    <property type="evidence" value="ECO:0007669"/>
    <property type="project" value="InterPro"/>
</dbReference>
<evidence type="ECO:0000313" key="2">
    <source>
        <dbReference type="EMBL" id="VVB03785.1"/>
    </source>
</evidence>
<dbReference type="Pfam" id="PF14310">
    <property type="entry name" value="Fn3-like"/>
    <property type="match status" value="1"/>
</dbReference>
<organism evidence="2 3">
    <name type="scientific">Arabis nemorensis</name>
    <dbReference type="NCBI Taxonomy" id="586526"/>
    <lineage>
        <taxon>Eukaryota</taxon>
        <taxon>Viridiplantae</taxon>
        <taxon>Streptophyta</taxon>
        <taxon>Embryophyta</taxon>
        <taxon>Tracheophyta</taxon>
        <taxon>Spermatophyta</taxon>
        <taxon>Magnoliopsida</taxon>
        <taxon>eudicotyledons</taxon>
        <taxon>Gunneridae</taxon>
        <taxon>Pentapetalae</taxon>
        <taxon>rosids</taxon>
        <taxon>malvids</taxon>
        <taxon>Brassicales</taxon>
        <taxon>Brassicaceae</taxon>
        <taxon>Arabideae</taxon>
        <taxon>Arabis</taxon>
    </lineage>
</organism>
<sequence>MVMVPGQEGGDAIPDVILGKYNPIDFILGLGYGGQKLNLNRVIIIKLKIYNGFFEISRGHMTPLPCKCLRPWYELSYTQFKYKASSSGHVIPVNIKLEKRQFCHHINYTDPQDDTVVASLAVLVNDLQGKEKEAVNVAVKNIGKRDGEEVVMAYSKPPVGIVGTHMKQVVGFDRVFVEAGKKRTLGLSLMYVRAF</sequence>
<dbReference type="PANTHER" id="PTHR42721">
    <property type="entry name" value="SUGAR HYDROLASE-RELATED"/>
    <property type="match status" value="1"/>
</dbReference>
<evidence type="ECO:0000259" key="1">
    <source>
        <dbReference type="Pfam" id="PF14310"/>
    </source>
</evidence>
<comment type="caution">
    <text evidence="2">The sequence shown here is derived from an EMBL/GenBank/DDBJ whole genome shotgun (WGS) entry which is preliminary data.</text>
</comment>
<reference evidence="2" key="1">
    <citation type="submission" date="2019-07" db="EMBL/GenBank/DDBJ databases">
        <authorList>
            <person name="Dittberner H."/>
        </authorList>
    </citation>
    <scope>NUCLEOTIDE SEQUENCE [LARGE SCALE GENOMIC DNA]</scope>
</reference>
<dbReference type="GO" id="GO:0045493">
    <property type="term" value="P:xylan catabolic process"/>
    <property type="evidence" value="ECO:0007669"/>
    <property type="project" value="InterPro"/>
</dbReference>
<protein>
    <recommendedName>
        <fullName evidence="1">Fibronectin type III-like domain-containing protein</fullName>
    </recommendedName>
</protein>
<dbReference type="Gene3D" id="2.60.40.10">
    <property type="entry name" value="Immunoglobulins"/>
    <property type="match status" value="1"/>
</dbReference>
<dbReference type="GO" id="GO:0031222">
    <property type="term" value="P:arabinan catabolic process"/>
    <property type="evidence" value="ECO:0007669"/>
    <property type="project" value="TreeGrafter"/>
</dbReference>
<feature type="domain" description="Fibronectin type III-like" evidence="1">
    <location>
        <begin position="149"/>
        <end position="189"/>
    </location>
</feature>
<dbReference type="InterPro" id="IPR044993">
    <property type="entry name" value="BXL"/>
</dbReference>
<name>A0A565BQY6_9BRAS</name>
<dbReference type="InterPro" id="IPR026891">
    <property type="entry name" value="Fn3-like"/>
</dbReference>
<gene>
    <name evidence="2" type="ORF">ANE_LOCUS14229</name>
</gene>
<evidence type="ECO:0000313" key="3">
    <source>
        <dbReference type="Proteomes" id="UP000489600"/>
    </source>
</evidence>
<dbReference type="Proteomes" id="UP000489600">
    <property type="component" value="Unassembled WGS sequence"/>
</dbReference>
<dbReference type="EMBL" id="CABITT030000005">
    <property type="protein sequence ID" value="VVB03785.1"/>
    <property type="molecule type" value="Genomic_DNA"/>
</dbReference>
<dbReference type="AlphaFoldDB" id="A0A565BQY6"/>